<keyword evidence="3" id="KW-1185">Reference proteome</keyword>
<evidence type="ECO:0000313" key="3">
    <source>
        <dbReference type="Proteomes" id="UP000237662"/>
    </source>
</evidence>
<organism evidence="2 3">
    <name type="scientific">Neolewinella xylanilytica</name>
    <dbReference type="NCBI Taxonomy" id="1514080"/>
    <lineage>
        <taxon>Bacteria</taxon>
        <taxon>Pseudomonadati</taxon>
        <taxon>Bacteroidota</taxon>
        <taxon>Saprospiria</taxon>
        <taxon>Saprospirales</taxon>
        <taxon>Lewinellaceae</taxon>
        <taxon>Neolewinella</taxon>
    </lineage>
</organism>
<dbReference type="EMBL" id="PTJC01000005">
    <property type="protein sequence ID" value="PPK88263.1"/>
    <property type="molecule type" value="Genomic_DNA"/>
</dbReference>
<reference evidence="2 3" key="1">
    <citation type="submission" date="2018-02" db="EMBL/GenBank/DDBJ databases">
        <title>Genomic Encyclopedia of Archaeal and Bacterial Type Strains, Phase II (KMG-II): from individual species to whole genera.</title>
        <authorList>
            <person name="Goeker M."/>
        </authorList>
    </citation>
    <scope>NUCLEOTIDE SEQUENCE [LARGE SCALE GENOMIC DNA]</scope>
    <source>
        <strain evidence="2 3">DSM 29526</strain>
    </source>
</reference>
<accession>A0A2S6I9U0</accession>
<evidence type="ECO:0000313" key="2">
    <source>
        <dbReference type="EMBL" id="PPK88263.1"/>
    </source>
</evidence>
<name>A0A2S6I9U0_9BACT</name>
<evidence type="ECO:0008006" key="4">
    <source>
        <dbReference type="Google" id="ProtNLM"/>
    </source>
</evidence>
<protein>
    <recommendedName>
        <fullName evidence="4">PRMT5 arginine-N-methyltransferase domain-containing protein</fullName>
    </recommendedName>
</protein>
<feature type="compositionally biased region" description="Polar residues" evidence="1">
    <location>
        <begin position="327"/>
        <end position="345"/>
    </location>
</feature>
<sequence length="351" mass="38324">MTRLATLAAVADVLLDDATSPSLLHDTLEQYRDLLLTASGLDLGDDSSLKPFDTGRGIAIGATWAALCIDDELRTQRFIAGLHAAVNEAIAAGSTTPVHVVYAGTGPFATLALPLMTRFPAEQLQFTFLEINAVSLAAVERLIDALGIGAYVRDVVLTDASTYQLPDRTVDILLSETMQFSLVDEMQVPITLNLLRQLPATTVLIPERITLRLGRLAETEGEPLVEDLGELLVIDRHTLRSYVRNTKSSDFPTVTLPLPPAGGLFAIRTGIQIFGGYRLEDYESGLTNPEIIGRFPDEEGTPETVEFTYQMEPCPYLRMLFRQNGAATPSEIGSEQKQEQYTGQHNGPFAE</sequence>
<proteinExistence type="predicted"/>
<dbReference type="OrthoDB" id="1157001at2"/>
<dbReference type="RefSeq" id="WP_104418825.1">
    <property type="nucleotide sequence ID" value="NZ_PTJC01000005.1"/>
</dbReference>
<dbReference type="InterPro" id="IPR029063">
    <property type="entry name" value="SAM-dependent_MTases_sf"/>
</dbReference>
<dbReference type="Proteomes" id="UP000237662">
    <property type="component" value="Unassembled WGS sequence"/>
</dbReference>
<gene>
    <name evidence="2" type="ORF">CLV84_1228</name>
</gene>
<comment type="caution">
    <text evidence="2">The sequence shown here is derived from an EMBL/GenBank/DDBJ whole genome shotgun (WGS) entry which is preliminary data.</text>
</comment>
<evidence type="ECO:0000256" key="1">
    <source>
        <dbReference type="SAM" id="MobiDB-lite"/>
    </source>
</evidence>
<dbReference type="Gene3D" id="3.40.50.150">
    <property type="entry name" value="Vaccinia Virus protein VP39"/>
    <property type="match status" value="1"/>
</dbReference>
<feature type="region of interest" description="Disordered" evidence="1">
    <location>
        <begin position="327"/>
        <end position="351"/>
    </location>
</feature>
<dbReference type="AlphaFoldDB" id="A0A2S6I9U0"/>